<evidence type="ECO:0000256" key="2">
    <source>
        <dbReference type="ARBA" id="ARBA00022692"/>
    </source>
</evidence>
<sequence length="335" mass="35274">MADPPVGPSVSSSIPLTTGGEGAMAISIQPTSRTVDLGLPTSALPSSLNPATATTQPSSSLPPSKGNVTPATQSLSSESLGLGPGPLAGIAIGAVAVVVLILLGLFLWWRRRRQRARSNNAISMNDSQGCIPELEQPKESEIAVASKSPAELRGSAPPPPATEMEATAPLSEVQTKEIEDNKVLEYSLGVTSSELLGEDKPLHSKLPTENTPHEMDSNQQHKEPSLVLQTQWMGCAQQQPQTLLQTLPQSPSLPIASPDTGVSILPSALGGAGSLSRTETMSPVSQSSDAESAQTRGSLMDKYAQLEARRQRLLELKQIEEEQADVEAKLRATAE</sequence>
<dbReference type="GO" id="GO:0016020">
    <property type="term" value="C:membrane"/>
    <property type="evidence" value="ECO:0007669"/>
    <property type="project" value="UniProtKB-SubCell"/>
</dbReference>
<feature type="compositionally biased region" description="Basic and acidic residues" evidence="5">
    <location>
        <begin position="211"/>
        <end position="222"/>
    </location>
</feature>
<evidence type="ECO:0000256" key="6">
    <source>
        <dbReference type="SAM" id="Phobius"/>
    </source>
</evidence>
<evidence type="ECO:0000313" key="7">
    <source>
        <dbReference type="EMBL" id="KAH7119357.1"/>
    </source>
</evidence>
<accession>A0A9P9IGN5</accession>
<keyword evidence="4 6" id="KW-0472">Membrane</keyword>
<name>A0A9P9IGN5_9HYPO</name>
<evidence type="ECO:0000256" key="3">
    <source>
        <dbReference type="ARBA" id="ARBA00022989"/>
    </source>
</evidence>
<keyword evidence="3 6" id="KW-1133">Transmembrane helix</keyword>
<comment type="subcellular location">
    <subcellularLocation>
        <location evidence="1">Membrane</location>
        <topology evidence="1">Single-pass membrane protein</topology>
    </subcellularLocation>
</comment>
<evidence type="ECO:0000313" key="8">
    <source>
        <dbReference type="Proteomes" id="UP000717696"/>
    </source>
</evidence>
<feature type="transmembrane region" description="Helical" evidence="6">
    <location>
        <begin position="87"/>
        <end position="109"/>
    </location>
</feature>
<feature type="region of interest" description="Disordered" evidence="5">
    <location>
        <begin position="139"/>
        <end position="176"/>
    </location>
</feature>
<feature type="region of interest" description="Disordered" evidence="5">
    <location>
        <begin position="37"/>
        <end position="77"/>
    </location>
</feature>
<dbReference type="Proteomes" id="UP000717696">
    <property type="component" value="Unassembled WGS sequence"/>
</dbReference>
<proteinExistence type="predicted"/>
<dbReference type="PANTHER" id="PTHR15549">
    <property type="entry name" value="PAIRED IMMUNOGLOBULIN-LIKE TYPE 2 RECEPTOR"/>
    <property type="match status" value="1"/>
</dbReference>
<feature type="region of interest" description="Disordered" evidence="5">
    <location>
        <begin position="195"/>
        <end position="222"/>
    </location>
</feature>
<keyword evidence="2 6" id="KW-0812">Transmembrane</keyword>
<comment type="caution">
    <text evidence="7">The sequence shown here is derived from an EMBL/GenBank/DDBJ whole genome shotgun (WGS) entry which is preliminary data.</text>
</comment>
<feature type="compositionally biased region" description="Polar residues" evidence="5">
    <location>
        <begin position="43"/>
        <end position="77"/>
    </location>
</feature>
<reference evidence="7" key="1">
    <citation type="journal article" date="2021" name="Nat. Commun.">
        <title>Genetic determinants of endophytism in the Arabidopsis root mycobiome.</title>
        <authorList>
            <person name="Mesny F."/>
            <person name="Miyauchi S."/>
            <person name="Thiergart T."/>
            <person name="Pickel B."/>
            <person name="Atanasova L."/>
            <person name="Karlsson M."/>
            <person name="Huettel B."/>
            <person name="Barry K.W."/>
            <person name="Haridas S."/>
            <person name="Chen C."/>
            <person name="Bauer D."/>
            <person name="Andreopoulos W."/>
            <person name="Pangilinan J."/>
            <person name="LaButti K."/>
            <person name="Riley R."/>
            <person name="Lipzen A."/>
            <person name="Clum A."/>
            <person name="Drula E."/>
            <person name="Henrissat B."/>
            <person name="Kohler A."/>
            <person name="Grigoriev I.V."/>
            <person name="Martin F.M."/>
            <person name="Hacquard S."/>
        </authorList>
    </citation>
    <scope>NUCLEOTIDE SEQUENCE</scope>
    <source>
        <strain evidence="7">MPI-CAGE-AT-0021</strain>
    </source>
</reference>
<evidence type="ECO:0000256" key="1">
    <source>
        <dbReference type="ARBA" id="ARBA00004167"/>
    </source>
</evidence>
<keyword evidence="8" id="KW-1185">Reference proteome</keyword>
<gene>
    <name evidence="7" type="ORF">B0J13DRAFT_193038</name>
</gene>
<organism evidence="7 8">
    <name type="scientific">Dactylonectria estremocensis</name>
    <dbReference type="NCBI Taxonomy" id="1079267"/>
    <lineage>
        <taxon>Eukaryota</taxon>
        <taxon>Fungi</taxon>
        <taxon>Dikarya</taxon>
        <taxon>Ascomycota</taxon>
        <taxon>Pezizomycotina</taxon>
        <taxon>Sordariomycetes</taxon>
        <taxon>Hypocreomycetidae</taxon>
        <taxon>Hypocreales</taxon>
        <taxon>Nectriaceae</taxon>
        <taxon>Dactylonectria</taxon>
    </lineage>
</organism>
<dbReference type="GO" id="GO:0071944">
    <property type="term" value="C:cell periphery"/>
    <property type="evidence" value="ECO:0007669"/>
    <property type="project" value="UniProtKB-ARBA"/>
</dbReference>
<dbReference type="InterPro" id="IPR051694">
    <property type="entry name" value="Immunoregulatory_rcpt-like"/>
</dbReference>
<evidence type="ECO:0000256" key="5">
    <source>
        <dbReference type="SAM" id="MobiDB-lite"/>
    </source>
</evidence>
<evidence type="ECO:0000256" key="4">
    <source>
        <dbReference type="ARBA" id="ARBA00023136"/>
    </source>
</evidence>
<dbReference type="PANTHER" id="PTHR15549:SF33">
    <property type="entry name" value="MEMBRANE PROTEIN WSC4, PUTATIVE (AFU_ORTHOLOGUE AFUA_5G09020)-RELATED"/>
    <property type="match status" value="1"/>
</dbReference>
<feature type="region of interest" description="Disordered" evidence="5">
    <location>
        <begin position="268"/>
        <end position="297"/>
    </location>
</feature>
<dbReference type="EMBL" id="JAGMUU010000030">
    <property type="protein sequence ID" value="KAH7119357.1"/>
    <property type="molecule type" value="Genomic_DNA"/>
</dbReference>
<dbReference type="OrthoDB" id="5106895at2759"/>
<protein>
    <submittedName>
        <fullName evidence="7">Uncharacterized protein</fullName>
    </submittedName>
</protein>
<feature type="compositionally biased region" description="Polar residues" evidence="5">
    <location>
        <begin position="275"/>
        <end position="297"/>
    </location>
</feature>
<dbReference type="AlphaFoldDB" id="A0A9P9IGN5"/>